<keyword evidence="2" id="KW-1185">Reference proteome</keyword>
<dbReference type="KEGG" id="thal:A1OE_1095"/>
<name>K7Z5E5_9PROT</name>
<dbReference type="EMBL" id="CP003539">
    <property type="protein sequence ID" value="AFX99273.1"/>
    <property type="molecule type" value="Genomic_DNA"/>
</dbReference>
<protein>
    <submittedName>
        <fullName evidence="1">Uncharacterized protein</fullName>
    </submittedName>
</protein>
<dbReference type="Proteomes" id="UP000010077">
    <property type="component" value="Chromosome"/>
</dbReference>
<organism evidence="1 2">
    <name type="scientific">Candidatus Endolissoclinum faulkneri L2</name>
    <dbReference type="NCBI Taxonomy" id="1193729"/>
    <lineage>
        <taxon>Bacteria</taxon>
        <taxon>Pseudomonadati</taxon>
        <taxon>Pseudomonadota</taxon>
        <taxon>Alphaproteobacteria</taxon>
        <taxon>Rhodospirillales</taxon>
        <taxon>Rhodospirillaceae</taxon>
        <taxon>Candidatus Endolissoclinum</taxon>
    </lineage>
</organism>
<sequence length="41" mass="4814">MSDFLKLSNLDHQLLFVKFSSVIMENFKLKFPAMLRALNLI</sequence>
<accession>K7Z5E5</accession>
<dbReference type="AlphaFoldDB" id="K7Z5E5"/>
<proteinExistence type="predicted"/>
<dbReference type="HOGENOM" id="CLU_3267271_0_0_5"/>
<evidence type="ECO:0000313" key="2">
    <source>
        <dbReference type="Proteomes" id="UP000010077"/>
    </source>
</evidence>
<reference evidence="1 2" key="1">
    <citation type="journal article" date="2012" name="Proc. Natl. Acad. Sci. U.S.A.">
        <title>Genome streamlining and chemical defense in a coral reef symbiosis.</title>
        <authorList>
            <person name="Kwan J.C."/>
            <person name="Donia M.S."/>
            <person name="Han A.W."/>
            <person name="Hirose E."/>
            <person name="Haygood M.G."/>
            <person name="Schmidt E.W."/>
        </authorList>
    </citation>
    <scope>NUCLEOTIDE SEQUENCE [LARGE SCALE GENOMIC DNA]</scope>
    <source>
        <strain evidence="1 2">L2</strain>
    </source>
</reference>
<gene>
    <name evidence="1" type="ORF">A1OE_1095</name>
</gene>
<evidence type="ECO:0000313" key="1">
    <source>
        <dbReference type="EMBL" id="AFX99273.1"/>
    </source>
</evidence>